<dbReference type="GO" id="GO:0005524">
    <property type="term" value="F:ATP binding"/>
    <property type="evidence" value="ECO:0007669"/>
    <property type="project" value="UniProtKB-KW"/>
</dbReference>
<dbReference type="GO" id="GO:0004674">
    <property type="term" value="F:protein serine/threonine kinase activity"/>
    <property type="evidence" value="ECO:0007669"/>
    <property type="project" value="UniProtKB-KW"/>
</dbReference>
<keyword evidence="1" id="KW-0418">Kinase</keyword>
<keyword evidence="3" id="KW-0067">ATP-binding</keyword>
<evidence type="ECO:0000259" key="2">
    <source>
        <dbReference type="Pfam" id="PF13581"/>
    </source>
</evidence>
<dbReference type="Pfam" id="PF13581">
    <property type="entry name" value="HATPase_c_2"/>
    <property type="match status" value="1"/>
</dbReference>
<evidence type="ECO:0000313" key="4">
    <source>
        <dbReference type="Proteomes" id="UP000664781"/>
    </source>
</evidence>
<organism evidence="3 4">
    <name type="scientific">Streptomyces triculaminicus</name>
    <dbReference type="NCBI Taxonomy" id="2816232"/>
    <lineage>
        <taxon>Bacteria</taxon>
        <taxon>Bacillati</taxon>
        <taxon>Actinomycetota</taxon>
        <taxon>Actinomycetes</taxon>
        <taxon>Kitasatosporales</taxon>
        <taxon>Streptomycetaceae</taxon>
        <taxon>Streptomyces</taxon>
    </lineage>
</organism>
<gene>
    <name evidence="3" type="ORF">J1792_07540</name>
</gene>
<comment type="caution">
    <text evidence="3">The sequence shown here is derived from an EMBL/GenBank/DDBJ whole genome shotgun (WGS) entry which is preliminary data.</text>
</comment>
<dbReference type="InterPro" id="IPR003594">
    <property type="entry name" value="HATPase_dom"/>
</dbReference>
<dbReference type="SUPFAM" id="SSF55874">
    <property type="entry name" value="ATPase domain of HSP90 chaperone/DNA topoisomerase II/histidine kinase"/>
    <property type="match status" value="1"/>
</dbReference>
<accession>A0A939FLC9</accession>
<dbReference type="AlphaFoldDB" id="A0A939FLC9"/>
<name>A0A939FLC9_9ACTN</name>
<sequence length="141" mass="15817">MRAARPRTPLKFVGWCFPCHPRSVGRARRLLREEARDWPVGKETADVAALLLSELMANACRHGRTTPEREIRALCTVDGEKLRIEVSDAGRGVPRVRQARDDEEAGRGLALVAALADVWNVSLRPHGTGKTVWCELRLRQE</sequence>
<dbReference type="Proteomes" id="UP000664781">
    <property type="component" value="Unassembled WGS sequence"/>
</dbReference>
<dbReference type="PANTHER" id="PTHR35526:SF3">
    <property type="entry name" value="ANTI-SIGMA-F FACTOR RSBW"/>
    <property type="match status" value="1"/>
</dbReference>
<keyword evidence="4" id="KW-1185">Reference proteome</keyword>
<dbReference type="RefSeq" id="WP_086575396.1">
    <property type="nucleotide sequence ID" value="NZ_JAFMOF010000001.1"/>
</dbReference>
<evidence type="ECO:0000313" key="3">
    <source>
        <dbReference type="EMBL" id="MBO0652638.1"/>
    </source>
</evidence>
<dbReference type="InterPro" id="IPR050267">
    <property type="entry name" value="Anti-sigma-factor_SerPK"/>
</dbReference>
<keyword evidence="1" id="KW-0723">Serine/threonine-protein kinase</keyword>
<dbReference type="InterPro" id="IPR036890">
    <property type="entry name" value="HATPase_C_sf"/>
</dbReference>
<evidence type="ECO:0000256" key="1">
    <source>
        <dbReference type="ARBA" id="ARBA00022527"/>
    </source>
</evidence>
<dbReference type="CDD" id="cd16936">
    <property type="entry name" value="HATPase_RsbW-like"/>
    <property type="match status" value="1"/>
</dbReference>
<dbReference type="EMBL" id="JAFMOF010000001">
    <property type="protein sequence ID" value="MBO0652638.1"/>
    <property type="molecule type" value="Genomic_DNA"/>
</dbReference>
<dbReference type="PANTHER" id="PTHR35526">
    <property type="entry name" value="ANTI-SIGMA-F FACTOR RSBW-RELATED"/>
    <property type="match status" value="1"/>
</dbReference>
<reference evidence="3" key="1">
    <citation type="submission" date="2021-03" db="EMBL/GenBank/DDBJ databases">
        <title>Streptomyces strains.</title>
        <authorList>
            <person name="Lund M.B."/>
            <person name="Toerring T."/>
        </authorList>
    </citation>
    <scope>NUCLEOTIDE SEQUENCE</scope>
    <source>
        <strain evidence="3">JCM 4242</strain>
    </source>
</reference>
<keyword evidence="3" id="KW-0547">Nucleotide-binding</keyword>
<feature type="domain" description="Histidine kinase/HSP90-like ATPase" evidence="2">
    <location>
        <begin position="17"/>
        <end position="132"/>
    </location>
</feature>
<dbReference type="Gene3D" id="3.30.565.10">
    <property type="entry name" value="Histidine kinase-like ATPase, C-terminal domain"/>
    <property type="match status" value="1"/>
</dbReference>
<protein>
    <submittedName>
        <fullName evidence="3">ATP-binding protein</fullName>
    </submittedName>
</protein>
<proteinExistence type="predicted"/>
<keyword evidence="1" id="KW-0808">Transferase</keyword>